<reference evidence="4" key="1">
    <citation type="journal article" date="2014" name="Int. J. Syst. Evol. Microbiol.">
        <title>Complete genome sequence of Corynebacterium casei LMG S-19264T (=DSM 44701T), isolated from a smear-ripened cheese.</title>
        <authorList>
            <consortium name="US DOE Joint Genome Institute (JGI-PGF)"/>
            <person name="Walter F."/>
            <person name="Albersmeier A."/>
            <person name="Kalinowski J."/>
            <person name="Ruckert C."/>
        </authorList>
    </citation>
    <scope>NUCLEOTIDE SEQUENCE</scope>
    <source>
        <strain evidence="4">CGMCC 1.15958</strain>
    </source>
</reference>
<keyword evidence="1" id="KW-0808">Transferase</keyword>
<evidence type="ECO:0000313" key="4">
    <source>
        <dbReference type="EMBL" id="GGD55336.1"/>
    </source>
</evidence>
<dbReference type="GO" id="GO:0005829">
    <property type="term" value="C:cytosol"/>
    <property type="evidence" value="ECO:0007669"/>
    <property type="project" value="TreeGrafter"/>
</dbReference>
<sequence length="342" mass="37514">MFTLENQNMPIQPTEIKEIFQQIKHLKVGVIGDFAVDFYYGINQQTQEFSVETGKEVFWGVKPKTSLGAAGNVVQNLAALGVENLQVFGCMGNDIYGREMQHLFQKLNVDTTNLKTIQSGWDTCTYTKPMSVNGEENRLDFGTHNTLSEAVFEEILEAIESALPGLNVLIINQQFPNPLLTPQRIQRLNDTLSKFQNCLFVADLRAYGLHIKNILLKVNTEELARLVGISTIEEADEIACISHAQTLLEKIGGSLLITRGEHGISYISPTETQSVKALQLNTELDTVGAGDTVVAAFSASRGTGANITQSLEIANLAAAVTVQKLNQTGTATLDEILEQQNK</sequence>
<evidence type="ECO:0000259" key="3">
    <source>
        <dbReference type="Pfam" id="PF00294"/>
    </source>
</evidence>
<dbReference type="InterPro" id="IPR011611">
    <property type="entry name" value="PfkB_dom"/>
</dbReference>
<protein>
    <submittedName>
        <fullName evidence="4">ADP-heptose synthase</fullName>
    </submittedName>
</protein>
<dbReference type="Gene3D" id="3.40.1190.20">
    <property type="match status" value="1"/>
</dbReference>
<dbReference type="EMBL" id="BMKK01000003">
    <property type="protein sequence ID" value="GGD55336.1"/>
    <property type="molecule type" value="Genomic_DNA"/>
</dbReference>
<dbReference type="GO" id="GO:0033785">
    <property type="term" value="F:heptose 7-phosphate kinase activity"/>
    <property type="evidence" value="ECO:0007669"/>
    <property type="project" value="TreeGrafter"/>
</dbReference>
<reference evidence="4" key="2">
    <citation type="submission" date="2020-09" db="EMBL/GenBank/DDBJ databases">
        <authorList>
            <person name="Sun Q."/>
            <person name="Zhou Y."/>
        </authorList>
    </citation>
    <scope>NUCLEOTIDE SEQUENCE</scope>
    <source>
        <strain evidence="4">CGMCC 1.15958</strain>
    </source>
</reference>
<feature type="domain" description="Carbohydrate kinase PfkB" evidence="3">
    <location>
        <begin position="66"/>
        <end position="326"/>
    </location>
</feature>
<dbReference type="GO" id="GO:0033786">
    <property type="term" value="F:heptose-1-phosphate adenylyltransferase activity"/>
    <property type="evidence" value="ECO:0007669"/>
    <property type="project" value="TreeGrafter"/>
</dbReference>
<accession>A0A916YPK8</accession>
<dbReference type="InterPro" id="IPR002173">
    <property type="entry name" value="Carboh/pur_kinase_PfkB_CS"/>
</dbReference>
<dbReference type="Pfam" id="PF00294">
    <property type="entry name" value="PfkB"/>
    <property type="match status" value="1"/>
</dbReference>
<dbReference type="PANTHER" id="PTHR46969">
    <property type="entry name" value="BIFUNCTIONAL PROTEIN HLDE"/>
    <property type="match status" value="1"/>
</dbReference>
<keyword evidence="2" id="KW-0418">Kinase</keyword>
<dbReference type="SUPFAM" id="SSF53613">
    <property type="entry name" value="Ribokinase-like"/>
    <property type="match status" value="1"/>
</dbReference>
<keyword evidence="5" id="KW-1185">Reference proteome</keyword>
<evidence type="ECO:0000256" key="1">
    <source>
        <dbReference type="ARBA" id="ARBA00022679"/>
    </source>
</evidence>
<dbReference type="InterPro" id="IPR029056">
    <property type="entry name" value="Ribokinase-like"/>
</dbReference>
<evidence type="ECO:0000256" key="2">
    <source>
        <dbReference type="ARBA" id="ARBA00022777"/>
    </source>
</evidence>
<organism evidence="4 5">
    <name type="scientific">Emticicia aquatilis</name>
    <dbReference type="NCBI Taxonomy" id="1537369"/>
    <lineage>
        <taxon>Bacteria</taxon>
        <taxon>Pseudomonadati</taxon>
        <taxon>Bacteroidota</taxon>
        <taxon>Cytophagia</taxon>
        <taxon>Cytophagales</taxon>
        <taxon>Leadbetterellaceae</taxon>
        <taxon>Emticicia</taxon>
    </lineage>
</organism>
<dbReference type="PROSITE" id="PS00584">
    <property type="entry name" value="PFKB_KINASES_2"/>
    <property type="match status" value="1"/>
</dbReference>
<gene>
    <name evidence="4" type="primary">rfaE</name>
    <name evidence="4" type="ORF">GCM10011514_19380</name>
</gene>
<dbReference type="AlphaFoldDB" id="A0A916YPK8"/>
<proteinExistence type="predicted"/>
<name>A0A916YPK8_9BACT</name>
<dbReference type="Proteomes" id="UP000609064">
    <property type="component" value="Unassembled WGS sequence"/>
</dbReference>
<comment type="caution">
    <text evidence="4">The sequence shown here is derived from an EMBL/GenBank/DDBJ whole genome shotgun (WGS) entry which is preliminary data.</text>
</comment>
<dbReference type="PANTHER" id="PTHR46969:SF1">
    <property type="entry name" value="BIFUNCTIONAL PROTEIN HLDE"/>
    <property type="match status" value="1"/>
</dbReference>
<evidence type="ECO:0000313" key="5">
    <source>
        <dbReference type="Proteomes" id="UP000609064"/>
    </source>
</evidence>